<dbReference type="AlphaFoldDB" id="A0A9Q0DUM8"/>
<feature type="domain" description="Kinesin motor" evidence="6">
    <location>
        <begin position="1"/>
        <end position="114"/>
    </location>
</feature>
<comment type="caution">
    <text evidence="7">The sequence shown here is derived from an EMBL/GenBank/DDBJ whole genome shotgun (WGS) entry which is preliminary data.</text>
</comment>
<evidence type="ECO:0000313" key="8">
    <source>
        <dbReference type="Proteomes" id="UP001148018"/>
    </source>
</evidence>
<dbReference type="InterPro" id="IPR001752">
    <property type="entry name" value="Kinesin_motor_dom"/>
</dbReference>
<evidence type="ECO:0000256" key="1">
    <source>
        <dbReference type="ARBA" id="ARBA00004245"/>
    </source>
</evidence>
<reference evidence="7" key="1">
    <citation type="submission" date="2022-07" db="EMBL/GenBank/DDBJ databases">
        <title>Chromosome-level genome of Muraenolepis orangiensis.</title>
        <authorList>
            <person name="Kim J."/>
        </authorList>
    </citation>
    <scope>NUCLEOTIDE SEQUENCE</scope>
    <source>
        <strain evidence="7">KU_S4_2022</strain>
        <tissue evidence="7">Muscle</tissue>
    </source>
</reference>
<dbReference type="GO" id="GO:0008017">
    <property type="term" value="F:microtubule binding"/>
    <property type="evidence" value="ECO:0007669"/>
    <property type="project" value="InterPro"/>
</dbReference>
<accession>A0A9Q0DUM8</accession>
<dbReference type="InterPro" id="IPR027640">
    <property type="entry name" value="Kinesin-like_fam"/>
</dbReference>
<dbReference type="PANTHER" id="PTHR47968">
    <property type="entry name" value="CENTROMERE PROTEIN E"/>
    <property type="match status" value="1"/>
</dbReference>
<keyword evidence="4" id="KW-0963">Cytoplasm</keyword>
<keyword evidence="3" id="KW-0067">ATP-binding</keyword>
<dbReference type="PANTHER" id="PTHR47968:SF73">
    <property type="entry name" value="KINESIN-LIKE PROTEIN"/>
    <property type="match status" value="1"/>
</dbReference>
<dbReference type="PROSITE" id="PS50067">
    <property type="entry name" value="KINESIN_MOTOR_2"/>
    <property type="match status" value="1"/>
</dbReference>
<evidence type="ECO:0000259" key="6">
    <source>
        <dbReference type="PROSITE" id="PS50067"/>
    </source>
</evidence>
<protein>
    <recommendedName>
        <fullName evidence="6">Kinesin motor domain-containing protein</fullName>
    </recommendedName>
</protein>
<dbReference type="GO" id="GO:0003777">
    <property type="term" value="F:microtubule motor activity"/>
    <property type="evidence" value="ECO:0007669"/>
    <property type="project" value="InterPro"/>
</dbReference>
<proteinExistence type="inferred from homology"/>
<comment type="subcellular location">
    <subcellularLocation>
        <location evidence="1">Cytoplasm</location>
        <location evidence="1">Cytoskeleton</location>
    </subcellularLocation>
</comment>
<dbReference type="EMBL" id="JANIIK010000112">
    <property type="protein sequence ID" value="KAJ3592892.1"/>
    <property type="molecule type" value="Genomic_DNA"/>
</dbReference>
<dbReference type="OrthoDB" id="3176171at2759"/>
<evidence type="ECO:0000256" key="4">
    <source>
        <dbReference type="ARBA" id="ARBA00023212"/>
    </source>
</evidence>
<dbReference type="Pfam" id="PF00225">
    <property type="entry name" value="Kinesin"/>
    <property type="match status" value="1"/>
</dbReference>
<evidence type="ECO:0000256" key="3">
    <source>
        <dbReference type="ARBA" id="ARBA00022840"/>
    </source>
</evidence>
<dbReference type="InterPro" id="IPR027417">
    <property type="entry name" value="P-loop_NTPase"/>
</dbReference>
<dbReference type="Proteomes" id="UP001148018">
    <property type="component" value="Unassembled WGS sequence"/>
</dbReference>
<gene>
    <name evidence="7" type="ORF">NHX12_005230</name>
</gene>
<dbReference type="GO" id="GO:0007018">
    <property type="term" value="P:microtubule-based movement"/>
    <property type="evidence" value="ECO:0007669"/>
    <property type="project" value="InterPro"/>
</dbReference>
<dbReference type="PRINTS" id="PR00380">
    <property type="entry name" value="KINESINHEAVY"/>
</dbReference>
<evidence type="ECO:0000313" key="7">
    <source>
        <dbReference type="EMBL" id="KAJ3592892.1"/>
    </source>
</evidence>
<name>A0A9Q0DUM8_9TELE</name>
<sequence>MITVDHPFLKPTCADDIVKALDLGNRNRKMNATKMNHTSSRSHAVFQIYLKQKDKTASPNAYIWEAKMSLIDLAGLETNAVADQAKETQVKCQQESTTINRSLVTLWAVLNGLAGPKTYTLINTTGVLGLAEVINTTGVLGLAEVINTTGVLGLAEVINTTGVLGLAEVINTTGVLGLAEVINTTGVLGLAEVINTTGVLGLAEVINTTGVLGLAEVINTTGVLGLAAVVVSEGQTPHAALRTGLVTGTGALLMTDMFPVGPRLTPGPRWLVVTGSPG</sequence>
<evidence type="ECO:0000256" key="5">
    <source>
        <dbReference type="PROSITE-ProRule" id="PRU00283"/>
    </source>
</evidence>
<keyword evidence="8" id="KW-1185">Reference proteome</keyword>
<keyword evidence="2" id="KW-0547">Nucleotide-binding</keyword>
<dbReference type="GO" id="GO:0005856">
    <property type="term" value="C:cytoskeleton"/>
    <property type="evidence" value="ECO:0007669"/>
    <property type="project" value="UniProtKB-SubCell"/>
</dbReference>
<organism evidence="7 8">
    <name type="scientific">Muraenolepis orangiensis</name>
    <name type="common">Patagonian moray cod</name>
    <dbReference type="NCBI Taxonomy" id="630683"/>
    <lineage>
        <taxon>Eukaryota</taxon>
        <taxon>Metazoa</taxon>
        <taxon>Chordata</taxon>
        <taxon>Craniata</taxon>
        <taxon>Vertebrata</taxon>
        <taxon>Euteleostomi</taxon>
        <taxon>Actinopterygii</taxon>
        <taxon>Neopterygii</taxon>
        <taxon>Teleostei</taxon>
        <taxon>Neoteleostei</taxon>
        <taxon>Acanthomorphata</taxon>
        <taxon>Zeiogadaria</taxon>
        <taxon>Gadariae</taxon>
        <taxon>Gadiformes</taxon>
        <taxon>Muraenolepidoidei</taxon>
        <taxon>Muraenolepididae</taxon>
        <taxon>Muraenolepis</taxon>
    </lineage>
</organism>
<dbReference type="Gene3D" id="3.40.850.10">
    <property type="entry name" value="Kinesin motor domain"/>
    <property type="match status" value="1"/>
</dbReference>
<dbReference type="SUPFAM" id="SSF52540">
    <property type="entry name" value="P-loop containing nucleoside triphosphate hydrolases"/>
    <property type="match status" value="1"/>
</dbReference>
<keyword evidence="4" id="KW-0206">Cytoskeleton</keyword>
<comment type="caution">
    <text evidence="5">Lacks conserved residue(s) required for the propagation of feature annotation.</text>
</comment>
<evidence type="ECO:0000256" key="2">
    <source>
        <dbReference type="ARBA" id="ARBA00022741"/>
    </source>
</evidence>
<comment type="similarity">
    <text evidence="5">Belongs to the TRAFAC class myosin-kinesin ATPase superfamily. Kinesin family.</text>
</comment>
<dbReference type="InterPro" id="IPR036961">
    <property type="entry name" value="Kinesin_motor_dom_sf"/>
</dbReference>
<dbReference type="GO" id="GO:0005524">
    <property type="term" value="F:ATP binding"/>
    <property type="evidence" value="ECO:0007669"/>
    <property type="project" value="UniProtKB-KW"/>
</dbReference>